<dbReference type="Pfam" id="PF00566">
    <property type="entry name" value="RabGAP-TBC"/>
    <property type="match status" value="1"/>
</dbReference>
<proteinExistence type="predicted"/>
<reference evidence="2" key="1">
    <citation type="submission" date="2021-02" db="EMBL/GenBank/DDBJ databases">
        <authorList>
            <person name="Dougan E. K."/>
            <person name="Rhodes N."/>
            <person name="Thang M."/>
            <person name="Chan C."/>
        </authorList>
    </citation>
    <scope>NUCLEOTIDE SEQUENCE</scope>
</reference>
<dbReference type="PROSITE" id="PS50086">
    <property type="entry name" value="TBC_RABGAP"/>
    <property type="match status" value="1"/>
</dbReference>
<name>A0A813LPF8_POLGL</name>
<evidence type="ECO:0000313" key="2">
    <source>
        <dbReference type="EMBL" id="CAE8728607.1"/>
    </source>
</evidence>
<sequence>LRKGAPDGLKRLIWPLAVGAALSSPVAEVDADAFYVKLIERCFGGSRPTEFQDPVPTFCQGVNGVEDAPPLRSVVKHLALLKPAGEHALRRLLWVTALTSHCVEFCPFLPNLMATLLTFFSEAETMFMVSQLIQEAENEVNASRNANPRMILNLNQMHKQAKLLVTEGKNSGNCPEALEHMESLGMDVNQMALELLQDGLATVLPFRSFLRLVGAFMAEGSEVMLRFALAMLKIQTPAILSCSTSKEVKGVLASLGFSHGLDDRHKGVEQLTK</sequence>
<feature type="non-terminal residue" evidence="2">
    <location>
        <position position="273"/>
    </location>
</feature>
<gene>
    <name evidence="2" type="ORF">PGLA2088_LOCUS45180</name>
</gene>
<dbReference type="Gene3D" id="1.10.472.80">
    <property type="entry name" value="Ypt/Rab-GAP domain of gyp1p, domain 3"/>
    <property type="match status" value="1"/>
</dbReference>
<accession>A0A813LPF8</accession>
<dbReference type="InterPro" id="IPR035969">
    <property type="entry name" value="Rab-GAP_TBC_sf"/>
</dbReference>
<protein>
    <recommendedName>
        <fullName evidence="1">Rab-GAP TBC domain-containing protein</fullName>
    </recommendedName>
</protein>
<feature type="non-terminal residue" evidence="2">
    <location>
        <position position="1"/>
    </location>
</feature>
<dbReference type="SUPFAM" id="SSF47923">
    <property type="entry name" value="Ypt/Rab-GAP domain of gyp1p"/>
    <property type="match status" value="1"/>
</dbReference>
<dbReference type="InterPro" id="IPR000195">
    <property type="entry name" value="Rab-GAP-TBC_dom"/>
</dbReference>
<evidence type="ECO:0000259" key="1">
    <source>
        <dbReference type="PROSITE" id="PS50086"/>
    </source>
</evidence>
<dbReference type="Proteomes" id="UP000626109">
    <property type="component" value="Unassembled WGS sequence"/>
</dbReference>
<evidence type="ECO:0000313" key="3">
    <source>
        <dbReference type="Proteomes" id="UP000626109"/>
    </source>
</evidence>
<dbReference type="AlphaFoldDB" id="A0A813LPF8"/>
<comment type="caution">
    <text evidence="2">The sequence shown here is derived from an EMBL/GenBank/DDBJ whole genome shotgun (WGS) entry which is preliminary data.</text>
</comment>
<dbReference type="SMART" id="SM00164">
    <property type="entry name" value="TBC"/>
    <property type="match status" value="1"/>
</dbReference>
<organism evidence="2 3">
    <name type="scientific">Polarella glacialis</name>
    <name type="common">Dinoflagellate</name>
    <dbReference type="NCBI Taxonomy" id="89957"/>
    <lineage>
        <taxon>Eukaryota</taxon>
        <taxon>Sar</taxon>
        <taxon>Alveolata</taxon>
        <taxon>Dinophyceae</taxon>
        <taxon>Suessiales</taxon>
        <taxon>Suessiaceae</taxon>
        <taxon>Polarella</taxon>
    </lineage>
</organism>
<feature type="domain" description="Rab-GAP TBC" evidence="1">
    <location>
        <begin position="4"/>
        <end position="220"/>
    </location>
</feature>
<dbReference type="EMBL" id="CAJNNW010035577">
    <property type="protein sequence ID" value="CAE8728607.1"/>
    <property type="molecule type" value="Genomic_DNA"/>
</dbReference>